<evidence type="ECO:0000313" key="1">
    <source>
        <dbReference type="EMBL" id="KAF2198441.1"/>
    </source>
</evidence>
<evidence type="ECO:0000313" key="2">
    <source>
        <dbReference type="Proteomes" id="UP000799536"/>
    </source>
</evidence>
<sequence>MDIVKAFEDQHIPAVQVRAENLAADIELFVRNQVQKLRNGEYGKTLYISSNELVKRVIGTPAKKAVACFFGSIFN</sequence>
<accession>A0A9P4MPN5</accession>
<dbReference type="Proteomes" id="UP000799536">
    <property type="component" value="Unassembled WGS sequence"/>
</dbReference>
<reference evidence="1" key="1">
    <citation type="journal article" date="2020" name="Stud. Mycol.">
        <title>101 Dothideomycetes genomes: a test case for predicting lifestyles and emergence of pathogens.</title>
        <authorList>
            <person name="Haridas S."/>
            <person name="Albert R."/>
            <person name="Binder M."/>
            <person name="Bloem J."/>
            <person name="Labutti K."/>
            <person name="Salamov A."/>
            <person name="Andreopoulos B."/>
            <person name="Baker S."/>
            <person name="Barry K."/>
            <person name="Bills G."/>
            <person name="Bluhm B."/>
            <person name="Cannon C."/>
            <person name="Castanera R."/>
            <person name="Culley D."/>
            <person name="Daum C."/>
            <person name="Ezra D."/>
            <person name="Gonzalez J."/>
            <person name="Henrissat B."/>
            <person name="Kuo A."/>
            <person name="Liang C."/>
            <person name="Lipzen A."/>
            <person name="Lutzoni F."/>
            <person name="Magnuson J."/>
            <person name="Mondo S."/>
            <person name="Nolan M."/>
            <person name="Ohm R."/>
            <person name="Pangilinan J."/>
            <person name="Park H.-J."/>
            <person name="Ramirez L."/>
            <person name="Alfaro M."/>
            <person name="Sun H."/>
            <person name="Tritt A."/>
            <person name="Yoshinaga Y."/>
            <person name="Zwiers L.-H."/>
            <person name="Turgeon B."/>
            <person name="Goodwin S."/>
            <person name="Spatafora J."/>
            <person name="Crous P."/>
            <person name="Grigoriev I."/>
        </authorList>
    </citation>
    <scope>NUCLEOTIDE SEQUENCE</scope>
    <source>
        <strain evidence="1">ATCC 74209</strain>
    </source>
</reference>
<keyword evidence="2" id="KW-1185">Reference proteome</keyword>
<dbReference type="OrthoDB" id="4772757at2759"/>
<dbReference type="AlphaFoldDB" id="A0A9P4MPN5"/>
<name>A0A9P4MPN5_9PLEO</name>
<gene>
    <name evidence="1" type="ORF">GQ43DRAFT_474528</name>
</gene>
<protein>
    <submittedName>
        <fullName evidence="1">Uncharacterized protein</fullName>
    </submittedName>
</protein>
<dbReference type="EMBL" id="ML994143">
    <property type="protein sequence ID" value="KAF2198441.1"/>
    <property type="molecule type" value="Genomic_DNA"/>
</dbReference>
<proteinExistence type="predicted"/>
<comment type="caution">
    <text evidence="1">The sequence shown here is derived from an EMBL/GenBank/DDBJ whole genome shotgun (WGS) entry which is preliminary data.</text>
</comment>
<organism evidence="1 2">
    <name type="scientific">Delitschia confertaspora ATCC 74209</name>
    <dbReference type="NCBI Taxonomy" id="1513339"/>
    <lineage>
        <taxon>Eukaryota</taxon>
        <taxon>Fungi</taxon>
        <taxon>Dikarya</taxon>
        <taxon>Ascomycota</taxon>
        <taxon>Pezizomycotina</taxon>
        <taxon>Dothideomycetes</taxon>
        <taxon>Pleosporomycetidae</taxon>
        <taxon>Pleosporales</taxon>
        <taxon>Delitschiaceae</taxon>
        <taxon>Delitschia</taxon>
    </lineage>
</organism>